<dbReference type="Proteomes" id="UP000646749">
    <property type="component" value="Unassembled WGS sequence"/>
</dbReference>
<proteinExistence type="inferred from homology"/>
<keyword evidence="4" id="KW-0238">DNA-binding</keyword>
<dbReference type="InterPro" id="IPR007627">
    <property type="entry name" value="RNA_pol_sigma70_r2"/>
</dbReference>
<evidence type="ECO:0000256" key="1">
    <source>
        <dbReference type="ARBA" id="ARBA00010641"/>
    </source>
</evidence>
<gene>
    <name evidence="9" type="ORF">Pen02_05370</name>
</gene>
<dbReference type="Gene3D" id="1.10.10.10">
    <property type="entry name" value="Winged helix-like DNA-binding domain superfamily/Winged helix DNA-binding domain"/>
    <property type="match status" value="1"/>
</dbReference>
<protein>
    <submittedName>
        <fullName evidence="9">RNA polymerase sigma24 factor</fullName>
    </submittedName>
</protein>
<comment type="similarity">
    <text evidence="1">Belongs to the sigma-70 factor family. ECF subfamily.</text>
</comment>
<dbReference type="RefSeq" id="WP_203864232.1">
    <property type="nucleotide sequence ID" value="NZ_BONW01000001.1"/>
</dbReference>
<evidence type="ECO:0000256" key="5">
    <source>
        <dbReference type="ARBA" id="ARBA00023163"/>
    </source>
</evidence>
<dbReference type="InterPro" id="IPR014284">
    <property type="entry name" value="RNA_pol_sigma-70_dom"/>
</dbReference>
<evidence type="ECO:0000259" key="8">
    <source>
        <dbReference type="Pfam" id="PF08281"/>
    </source>
</evidence>
<feature type="region of interest" description="Disordered" evidence="6">
    <location>
        <begin position="170"/>
        <end position="189"/>
    </location>
</feature>
<dbReference type="SUPFAM" id="SSF88659">
    <property type="entry name" value="Sigma3 and sigma4 domains of RNA polymerase sigma factors"/>
    <property type="match status" value="1"/>
</dbReference>
<dbReference type="Pfam" id="PF08281">
    <property type="entry name" value="Sigma70_r4_2"/>
    <property type="match status" value="1"/>
</dbReference>
<keyword evidence="2" id="KW-0805">Transcription regulation</keyword>
<keyword evidence="10" id="KW-1185">Reference proteome</keyword>
<dbReference type="PANTHER" id="PTHR43133">
    <property type="entry name" value="RNA POLYMERASE ECF-TYPE SIGMA FACTO"/>
    <property type="match status" value="1"/>
</dbReference>
<dbReference type="NCBIfam" id="TIGR02937">
    <property type="entry name" value="sigma70-ECF"/>
    <property type="match status" value="1"/>
</dbReference>
<evidence type="ECO:0000313" key="10">
    <source>
        <dbReference type="Proteomes" id="UP000646749"/>
    </source>
</evidence>
<reference evidence="9 10" key="1">
    <citation type="submission" date="2021-01" db="EMBL/GenBank/DDBJ databases">
        <title>Whole genome shotgun sequence of Plantactinospora endophytica NBRC 110450.</title>
        <authorList>
            <person name="Komaki H."/>
            <person name="Tamura T."/>
        </authorList>
    </citation>
    <scope>NUCLEOTIDE SEQUENCE [LARGE SCALE GENOMIC DNA]</scope>
    <source>
        <strain evidence="9 10">NBRC 110450</strain>
    </source>
</reference>
<dbReference type="SUPFAM" id="SSF88946">
    <property type="entry name" value="Sigma2 domain of RNA polymerase sigma factors"/>
    <property type="match status" value="1"/>
</dbReference>
<evidence type="ECO:0000256" key="3">
    <source>
        <dbReference type="ARBA" id="ARBA00023082"/>
    </source>
</evidence>
<dbReference type="InterPro" id="IPR014325">
    <property type="entry name" value="RNA_pol_sigma-E_actinobac"/>
</dbReference>
<dbReference type="PANTHER" id="PTHR43133:SF50">
    <property type="entry name" value="ECF RNA POLYMERASE SIGMA FACTOR SIGM"/>
    <property type="match status" value="1"/>
</dbReference>
<name>A0ABQ4DT20_9ACTN</name>
<dbReference type="EMBL" id="BONW01000001">
    <property type="protein sequence ID" value="GIG85601.1"/>
    <property type="molecule type" value="Genomic_DNA"/>
</dbReference>
<keyword evidence="5" id="KW-0804">Transcription</keyword>
<evidence type="ECO:0000256" key="6">
    <source>
        <dbReference type="SAM" id="MobiDB-lite"/>
    </source>
</evidence>
<accession>A0ABQ4DT20</accession>
<dbReference type="InterPro" id="IPR013249">
    <property type="entry name" value="RNA_pol_sigma70_r4_t2"/>
</dbReference>
<keyword evidence="3" id="KW-0731">Sigma factor</keyword>
<organism evidence="9 10">
    <name type="scientific">Plantactinospora endophytica</name>
    <dbReference type="NCBI Taxonomy" id="673535"/>
    <lineage>
        <taxon>Bacteria</taxon>
        <taxon>Bacillati</taxon>
        <taxon>Actinomycetota</taxon>
        <taxon>Actinomycetes</taxon>
        <taxon>Micromonosporales</taxon>
        <taxon>Micromonosporaceae</taxon>
        <taxon>Plantactinospora</taxon>
    </lineage>
</organism>
<dbReference type="CDD" id="cd06171">
    <property type="entry name" value="Sigma70_r4"/>
    <property type="match status" value="1"/>
</dbReference>
<feature type="domain" description="RNA polymerase sigma factor 70 region 4 type 2" evidence="8">
    <location>
        <begin position="105"/>
        <end position="155"/>
    </location>
</feature>
<dbReference type="Pfam" id="PF04542">
    <property type="entry name" value="Sigma70_r2"/>
    <property type="match status" value="1"/>
</dbReference>
<evidence type="ECO:0000256" key="2">
    <source>
        <dbReference type="ARBA" id="ARBA00023015"/>
    </source>
</evidence>
<sequence length="189" mass="21262">MQPDWEQEYVEFVTAAMPKMRRLAYLLCGDAHRGDDLVQQTFTTLYVRWPRVRTVHHLDGYVRTVLIRFFQGEKRRLWSRRVRLTDSPPEPLPRGGPDVEERTVLRAALDRLPRRQRAVLVLRFLCDMSVTEVAEALSCAPGTVKSQSFHGLATLRRLLDEPSVAALATPSTAAAPSIAAGLPDAKGRS</sequence>
<dbReference type="Gene3D" id="1.10.1740.10">
    <property type="match status" value="1"/>
</dbReference>
<dbReference type="InterPro" id="IPR013325">
    <property type="entry name" value="RNA_pol_sigma_r2"/>
</dbReference>
<dbReference type="InterPro" id="IPR039425">
    <property type="entry name" value="RNA_pol_sigma-70-like"/>
</dbReference>
<evidence type="ECO:0000313" key="9">
    <source>
        <dbReference type="EMBL" id="GIG85601.1"/>
    </source>
</evidence>
<comment type="caution">
    <text evidence="9">The sequence shown here is derived from an EMBL/GenBank/DDBJ whole genome shotgun (WGS) entry which is preliminary data.</text>
</comment>
<evidence type="ECO:0000259" key="7">
    <source>
        <dbReference type="Pfam" id="PF04542"/>
    </source>
</evidence>
<dbReference type="NCBIfam" id="TIGR02983">
    <property type="entry name" value="SigE-fam_strep"/>
    <property type="match status" value="1"/>
</dbReference>
<dbReference type="InterPro" id="IPR036388">
    <property type="entry name" value="WH-like_DNA-bd_sf"/>
</dbReference>
<evidence type="ECO:0000256" key="4">
    <source>
        <dbReference type="ARBA" id="ARBA00023125"/>
    </source>
</evidence>
<dbReference type="InterPro" id="IPR013324">
    <property type="entry name" value="RNA_pol_sigma_r3/r4-like"/>
</dbReference>
<feature type="domain" description="RNA polymerase sigma-70 region 2" evidence="7">
    <location>
        <begin position="13"/>
        <end position="78"/>
    </location>
</feature>